<sequence length="81" mass="8972">MSFINSCTDSPIYTRRIVIDRDKTILTILIQLLRGRVPQVIVHITEVTAVPIYVHAVPAPLHVTTKSTMPSPLTPPGPPLY</sequence>
<accession>A0A8R1V0C6</accession>
<reference evidence="1" key="2">
    <citation type="submission" date="2022-06" db="UniProtKB">
        <authorList>
            <consortium name="EnsemblMetazoa"/>
        </authorList>
    </citation>
    <scope>IDENTIFICATION</scope>
    <source>
        <strain evidence="1">PS312</strain>
    </source>
</reference>
<dbReference type="EnsemblMetazoa" id="PPA44786.1">
    <property type="protein sequence ID" value="PPA44786.1"/>
    <property type="gene ID" value="WBGene00283155"/>
</dbReference>
<evidence type="ECO:0000313" key="1">
    <source>
        <dbReference type="EnsemblMetazoa" id="PPA44786.1"/>
    </source>
</evidence>
<reference evidence="2" key="1">
    <citation type="journal article" date="2008" name="Nat. Genet.">
        <title>The Pristionchus pacificus genome provides a unique perspective on nematode lifestyle and parasitism.</title>
        <authorList>
            <person name="Dieterich C."/>
            <person name="Clifton S.W."/>
            <person name="Schuster L.N."/>
            <person name="Chinwalla A."/>
            <person name="Delehaunty K."/>
            <person name="Dinkelacker I."/>
            <person name="Fulton L."/>
            <person name="Fulton R."/>
            <person name="Godfrey J."/>
            <person name="Minx P."/>
            <person name="Mitreva M."/>
            <person name="Roeseler W."/>
            <person name="Tian H."/>
            <person name="Witte H."/>
            <person name="Yang S.P."/>
            <person name="Wilson R.K."/>
            <person name="Sommer R.J."/>
        </authorList>
    </citation>
    <scope>NUCLEOTIDE SEQUENCE [LARGE SCALE GENOMIC DNA]</scope>
    <source>
        <strain evidence="2">PS312</strain>
    </source>
</reference>
<organism evidence="1 2">
    <name type="scientific">Pristionchus pacificus</name>
    <name type="common">Parasitic nematode worm</name>
    <dbReference type="NCBI Taxonomy" id="54126"/>
    <lineage>
        <taxon>Eukaryota</taxon>
        <taxon>Metazoa</taxon>
        <taxon>Ecdysozoa</taxon>
        <taxon>Nematoda</taxon>
        <taxon>Chromadorea</taxon>
        <taxon>Rhabditida</taxon>
        <taxon>Rhabditina</taxon>
        <taxon>Diplogasteromorpha</taxon>
        <taxon>Diplogasteroidea</taxon>
        <taxon>Neodiplogasteridae</taxon>
        <taxon>Pristionchus</taxon>
    </lineage>
</organism>
<evidence type="ECO:0000313" key="2">
    <source>
        <dbReference type="Proteomes" id="UP000005239"/>
    </source>
</evidence>
<keyword evidence="2" id="KW-1185">Reference proteome</keyword>
<proteinExistence type="predicted"/>
<dbReference type="AlphaFoldDB" id="A0A2A6B4V5"/>
<dbReference type="Proteomes" id="UP000005239">
    <property type="component" value="Unassembled WGS sequence"/>
</dbReference>
<protein>
    <submittedName>
        <fullName evidence="1">Uncharacterized protein</fullName>
    </submittedName>
</protein>
<name>A0A2A6B4V5_PRIPA</name>
<accession>A0A2A6B4V5</accession>
<gene>
    <name evidence="1" type="primary">WBGene00283155</name>
</gene>